<evidence type="ECO:0000259" key="12">
    <source>
        <dbReference type="PROSITE" id="PS50850"/>
    </source>
</evidence>
<dbReference type="InterPro" id="IPR005964">
    <property type="entry name" value="Glc/Gal_transptr_bac"/>
</dbReference>
<dbReference type="InterPro" id="IPR005275">
    <property type="entry name" value="Lfuc_symporter_FucP"/>
</dbReference>
<dbReference type="RefSeq" id="WP_102754669.1">
    <property type="nucleotide sequence ID" value="NZ_CP025791.1"/>
</dbReference>
<dbReference type="CDD" id="cd17394">
    <property type="entry name" value="MFS_FucP_like"/>
    <property type="match status" value="1"/>
</dbReference>
<comment type="subcellular location">
    <subcellularLocation>
        <location evidence="2">Cell inner membrane</location>
        <topology evidence="2">Multi-pass membrane protein</topology>
    </subcellularLocation>
</comment>
<feature type="transmembrane region" description="Helical" evidence="11">
    <location>
        <begin position="307"/>
        <end position="324"/>
    </location>
</feature>
<feature type="transmembrane region" description="Helical" evidence="11">
    <location>
        <begin position="103"/>
        <end position="121"/>
    </location>
</feature>
<dbReference type="InterPro" id="IPR036259">
    <property type="entry name" value="MFS_trans_sf"/>
</dbReference>
<dbReference type="AlphaFoldDB" id="A0A2K9PLT3"/>
<feature type="transmembrane region" description="Helical" evidence="11">
    <location>
        <begin position="51"/>
        <end position="72"/>
    </location>
</feature>
<keyword evidence="14" id="KW-1185">Reference proteome</keyword>
<dbReference type="NCBIfam" id="TIGR01272">
    <property type="entry name" value="gluP"/>
    <property type="match status" value="1"/>
</dbReference>
<dbReference type="Pfam" id="PF07690">
    <property type="entry name" value="MFS_1"/>
    <property type="match status" value="1"/>
</dbReference>
<dbReference type="InterPro" id="IPR050375">
    <property type="entry name" value="MFS_TsgA-like"/>
</dbReference>
<evidence type="ECO:0000313" key="13">
    <source>
        <dbReference type="EMBL" id="AUP78010.1"/>
    </source>
</evidence>
<name>A0A2K9PLT3_9FLAO</name>
<evidence type="ECO:0000256" key="4">
    <source>
        <dbReference type="ARBA" id="ARBA00022448"/>
    </source>
</evidence>
<reference evidence="13 14" key="1">
    <citation type="submission" date="2018-01" db="EMBL/GenBank/DDBJ databases">
        <title>Complete genome sequence of Flavivirga eckloniae ECD14 isolated from seaweed Ecklonia cava.</title>
        <authorList>
            <person name="Lee J.H."/>
            <person name="Baik K.S."/>
            <person name="Seong C.N."/>
        </authorList>
    </citation>
    <scope>NUCLEOTIDE SEQUENCE [LARGE SCALE GENOMIC DNA]</scope>
    <source>
        <strain evidence="13 14">ECD14</strain>
    </source>
</reference>
<accession>A0A2K9PLT3</accession>
<dbReference type="GO" id="GO:0055056">
    <property type="term" value="F:D-glucose transmembrane transporter activity"/>
    <property type="evidence" value="ECO:0007669"/>
    <property type="project" value="InterPro"/>
</dbReference>
<keyword evidence="8 11" id="KW-0812">Transmembrane</keyword>
<dbReference type="GO" id="GO:1904659">
    <property type="term" value="P:D-glucose transmembrane transport"/>
    <property type="evidence" value="ECO:0007669"/>
    <property type="project" value="InterPro"/>
</dbReference>
<evidence type="ECO:0000256" key="3">
    <source>
        <dbReference type="ARBA" id="ARBA00009120"/>
    </source>
</evidence>
<evidence type="ECO:0000256" key="8">
    <source>
        <dbReference type="ARBA" id="ARBA00022692"/>
    </source>
</evidence>
<comment type="similarity">
    <text evidence="3">Belongs to the major facilitator superfamily. FHS transporter (TC 2.A.1.7) family.</text>
</comment>
<organism evidence="13 14">
    <name type="scientific">Flavivirga eckloniae</name>
    <dbReference type="NCBI Taxonomy" id="1803846"/>
    <lineage>
        <taxon>Bacteria</taxon>
        <taxon>Pseudomonadati</taxon>
        <taxon>Bacteroidota</taxon>
        <taxon>Flavobacteriia</taxon>
        <taxon>Flavobacteriales</taxon>
        <taxon>Flavobacteriaceae</taxon>
        <taxon>Flavivirga</taxon>
    </lineage>
</organism>
<comment type="function">
    <text evidence="1">Intake of glucose and galactose.</text>
</comment>
<feature type="transmembrane region" description="Helical" evidence="11">
    <location>
        <begin position="282"/>
        <end position="300"/>
    </location>
</feature>
<keyword evidence="4" id="KW-0813">Transport</keyword>
<evidence type="ECO:0000256" key="6">
    <source>
        <dbReference type="ARBA" id="ARBA00022519"/>
    </source>
</evidence>
<protein>
    <submittedName>
        <fullName evidence="13">L-fucose:H+ symporter permease</fullName>
    </submittedName>
</protein>
<dbReference type="InterPro" id="IPR020846">
    <property type="entry name" value="MFS_dom"/>
</dbReference>
<feature type="transmembrane region" description="Helical" evidence="11">
    <location>
        <begin position="79"/>
        <end position="97"/>
    </location>
</feature>
<proteinExistence type="inferred from homology"/>
<dbReference type="GO" id="GO:0005354">
    <property type="term" value="F:galactose transmembrane transporter activity"/>
    <property type="evidence" value="ECO:0007669"/>
    <property type="project" value="InterPro"/>
</dbReference>
<feature type="transmembrane region" description="Helical" evidence="11">
    <location>
        <begin position="366"/>
        <end position="385"/>
    </location>
</feature>
<dbReference type="PANTHER" id="PTHR43702:SF3">
    <property type="entry name" value="PROTEIN TSGA"/>
    <property type="match status" value="1"/>
</dbReference>
<dbReference type="NCBIfam" id="TIGR00885">
    <property type="entry name" value="fucP"/>
    <property type="match status" value="1"/>
</dbReference>
<feature type="transmembrane region" description="Helical" evidence="11">
    <location>
        <begin position="198"/>
        <end position="219"/>
    </location>
</feature>
<feature type="transmembrane region" description="Helical" evidence="11">
    <location>
        <begin position="240"/>
        <end position="262"/>
    </location>
</feature>
<evidence type="ECO:0000256" key="2">
    <source>
        <dbReference type="ARBA" id="ARBA00004429"/>
    </source>
</evidence>
<sequence length="419" mass="45820">MQSKKESYSQFLVPLIIVMALMFFWNLSRNINDVLIPHLKRACQLTDFQSSLVQSAFFGAYFVVALPAGWYIQKKGYRMGMITGLLIAAIGAFLFYPAAETRVYSFFLLALFVMAAGFAVLEVTASPYITKLGSPEGASSRLSMASAIGSVGATIAPSLAAVLLLHEVDVPQSAIDAFTPSELETFLSGEANLVKPPYIVLGAILVLIALVVVFTKLPTIKDEAGGDKKPLIDILKFKHTLYGVGAEFFYVGAEVGIVSFIIRYAKWFNLPELTEQKSAQYITAFMGLVLIGRLLGVYILKRFKPQNVLAFCSISAFIMVLLAIVTNGYFSLTCLSIVGFFTSIIYPIIFSLSMKDLKEYTKTGSSVFLLGIVGGAIVPPLMGYISDTVGIKYSFIIPLICYVYLLFFALKGHVVKIKA</sequence>
<feature type="transmembrane region" description="Helical" evidence="11">
    <location>
        <begin position="391"/>
        <end position="410"/>
    </location>
</feature>
<feature type="transmembrane region" description="Helical" evidence="11">
    <location>
        <begin position="12"/>
        <end position="31"/>
    </location>
</feature>
<evidence type="ECO:0000256" key="1">
    <source>
        <dbReference type="ARBA" id="ARBA00003321"/>
    </source>
</evidence>
<evidence type="ECO:0000313" key="14">
    <source>
        <dbReference type="Proteomes" id="UP000235826"/>
    </source>
</evidence>
<dbReference type="PROSITE" id="PS50850">
    <property type="entry name" value="MFS"/>
    <property type="match status" value="1"/>
</dbReference>
<evidence type="ECO:0000256" key="9">
    <source>
        <dbReference type="ARBA" id="ARBA00022989"/>
    </source>
</evidence>
<evidence type="ECO:0000256" key="5">
    <source>
        <dbReference type="ARBA" id="ARBA00022475"/>
    </source>
</evidence>
<dbReference type="InterPro" id="IPR011701">
    <property type="entry name" value="MFS"/>
</dbReference>
<evidence type="ECO:0000256" key="10">
    <source>
        <dbReference type="ARBA" id="ARBA00023136"/>
    </source>
</evidence>
<feature type="transmembrane region" description="Helical" evidence="11">
    <location>
        <begin position="330"/>
        <end position="354"/>
    </location>
</feature>
<dbReference type="GO" id="GO:0015535">
    <property type="term" value="F:fucose:proton symporter activity"/>
    <property type="evidence" value="ECO:0007669"/>
    <property type="project" value="InterPro"/>
</dbReference>
<dbReference type="Gene3D" id="1.20.1250.20">
    <property type="entry name" value="MFS general substrate transporter like domains"/>
    <property type="match status" value="2"/>
</dbReference>
<keyword evidence="10 11" id="KW-0472">Membrane</keyword>
<keyword evidence="5" id="KW-1003">Cell membrane</keyword>
<dbReference type="Proteomes" id="UP000235826">
    <property type="component" value="Chromosome"/>
</dbReference>
<dbReference type="KEGG" id="fek:C1H87_04500"/>
<evidence type="ECO:0000256" key="7">
    <source>
        <dbReference type="ARBA" id="ARBA00022597"/>
    </source>
</evidence>
<dbReference type="EMBL" id="CP025791">
    <property type="protein sequence ID" value="AUP78010.1"/>
    <property type="molecule type" value="Genomic_DNA"/>
</dbReference>
<keyword evidence="6" id="KW-0997">Cell inner membrane</keyword>
<gene>
    <name evidence="13" type="primary">fucP</name>
    <name evidence="13" type="ORF">C1H87_04500</name>
</gene>
<keyword evidence="7" id="KW-0762">Sugar transport</keyword>
<dbReference type="PANTHER" id="PTHR43702">
    <property type="entry name" value="L-FUCOSE-PROTON SYMPORTER"/>
    <property type="match status" value="1"/>
</dbReference>
<feature type="domain" description="Major facilitator superfamily (MFS) profile" evidence="12">
    <location>
        <begin position="14"/>
        <end position="419"/>
    </location>
</feature>
<dbReference type="SUPFAM" id="SSF103473">
    <property type="entry name" value="MFS general substrate transporter"/>
    <property type="match status" value="1"/>
</dbReference>
<dbReference type="OrthoDB" id="9795150at2"/>
<evidence type="ECO:0000256" key="11">
    <source>
        <dbReference type="SAM" id="Phobius"/>
    </source>
</evidence>
<dbReference type="GO" id="GO:0005886">
    <property type="term" value="C:plasma membrane"/>
    <property type="evidence" value="ECO:0007669"/>
    <property type="project" value="UniProtKB-SubCell"/>
</dbReference>
<keyword evidence="9 11" id="KW-1133">Transmembrane helix</keyword>